<dbReference type="PROSITE" id="PS50088">
    <property type="entry name" value="ANK_REPEAT"/>
    <property type="match status" value="1"/>
</dbReference>
<dbReference type="SUPFAM" id="SSF48403">
    <property type="entry name" value="Ankyrin repeat"/>
    <property type="match status" value="1"/>
</dbReference>
<evidence type="ECO:0008006" key="4">
    <source>
        <dbReference type="Google" id="ProtNLM"/>
    </source>
</evidence>
<sequence>MKALSFMDRHGFDSDDVNQPFERRFGTEEIYPIHVAAQAGDHDALRALLASRADAAQRTSRGRSALEIAEGGQNAYDEALPSWSSHPENNYGVHQLFVHSNDQVPP</sequence>
<dbReference type="Gene3D" id="1.25.40.20">
    <property type="entry name" value="Ankyrin repeat-containing domain"/>
    <property type="match status" value="1"/>
</dbReference>
<dbReference type="EMBL" id="CAXAMN010024851">
    <property type="protein sequence ID" value="CAK9090452.1"/>
    <property type="molecule type" value="Genomic_DNA"/>
</dbReference>
<evidence type="ECO:0000256" key="1">
    <source>
        <dbReference type="PROSITE-ProRule" id="PRU00023"/>
    </source>
</evidence>
<gene>
    <name evidence="2" type="ORF">CCMP2556_LOCUS43465</name>
</gene>
<proteinExistence type="predicted"/>
<evidence type="ECO:0000313" key="3">
    <source>
        <dbReference type="Proteomes" id="UP001642484"/>
    </source>
</evidence>
<name>A0ABP0QQD2_9DINO</name>
<organism evidence="2 3">
    <name type="scientific">Durusdinium trenchii</name>
    <dbReference type="NCBI Taxonomy" id="1381693"/>
    <lineage>
        <taxon>Eukaryota</taxon>
        <taxon>Sar</taxon>
        <taxon>Alveolata</taxon>
        <taxon>Dinophyceae</taxon>
        <taxon>Suessiales</taxon>
        <taxon>Symbiodiniaceae</taxon>
        <taxon>Durusdinium</taxon>
    </lineage>
</organism>
<keyword evidence="1" id="KW-0040">ANK repeat</keyword>
<feature type="repeat" description="ANK" evidence="1">
    <location>
        <begin position="28"/>
        <end position="60"/>
    </location>
</feature>
<protein>
    <recommendedName>
        <fullName evidence="4">Ankyrin repeat domain-containing protein</fullName>
    </recommendedName>
</protein>
<keyword evidence="3" id="KW-1185">Reference proteome</keyword>
<dbReference type="InterPro" id="IPR002110">
    <property type="entry name" value="Ankyrin_rpt"/>
</dbReference>
<dbReference type="InterPro" id="IPR036770">
    <property type="entry name" value="Ankyrin_rpt-contain_sf"/>
</dbReference>
<dbReference type="Proteomes" id="UP001642484">
    <property type="component" value="Unassembled WGS sequence"/>
</dbReference>
<reference evidence="2 3" key="1">
    <citation type="submission" date="2024-02" db="EMBL/GenBank/DDBJ databases">
        <authorList>
            <person name="Chen Y."/>
            <person name="Shah S."/>
            <person name="Dougan E. K."/>
            <person name="Thang M."/>
            <person name="Chan C."/>
        </authorList>
    </citation>
    <scope>NUCLEOTIDE SEQUENCE [LARGE SCALE GENOMIC DNA]</scope>
</reference>
<evidence type="ECO:0000313" key="2">
    <source>
        <dbReference type="EMBL" id="CAK9090452.1"/>
    </source>
</evidence>
<comment type="caution">
    <text evidence="2">The sequence shown here is derived from an EMBL/GenBank/DDBJ whole genome shotgun (WGS) entry which is preliminary data.</text>
</comment>
<accession>A0ABP0QQD2</accession>